<dbReference type="OrthoDB" id="5326335at2"/>
<reference evidence="1 2" key="1">
    <citation type="submission" date="2016-10" db="EMBL/GenBank/DDBJ databases">
        <authorList>
            <person name="de Groot N.N."/>
        </authorList>
    </citation>
    <scope>NUCLEOTIDE SEQUENCE [LARGE SCALE GENOMIC DNA]</scope>
    <source>
        <strain evidence="1 2">Nm22</strain>
    </source>
</reference>
<dbReference type="AlphaFoldDB" id="A0A1H8FKY5"/>
<evidence type="ECO:0000313" key="1">
    <source>
        <dbReference type="EMBL" id="SEN31827.1"/>
    </source>
</evidence>
<dbReference type="Proteomes" id="UP000199459">
    <property type="component" value="Unassembled WGS sequence"/>
</dbReference>
<gene>
    <name evidence="1" type="ORF">SAMN05216325_11367</name>
</gene>
<accession>A0A1H8FKY5</accession>
<protein>
    <submittedName>
        <fullName evidence="1">Acyl carrier protein</fullName>
    </submittedName>
</protein>
<dbReference type="SUPFAM" id="SSF47336">
    <property type="entry name" value="ACP-like"/>
    <property type="match status" value="1"/>
</dbReference>
<evidence type="ECO:0000313" key="2">
    <source>
        <dbReference type="Proteomes" id="UP000199459"/>
    </source>
</evidence>
<dbReference type="STRING" id="917.SAMN05216326_10251"/>
<dbReference type="RefSeq" id="WP_090632476.1">
    <property type="nucleotide sequence ID" value="NZ_FOCP01000013.1"/>
</dbReference>
<proteinExistence type="predicted"/>
<dbReference type="InterPro" id="IPR036736">
    <property type="entry name" value="ACP-like_sf"/>
</dbReference>
<dbReference type="EMBL" id="FOCP01000013">
    <property type="protein sequence ID" value="SEN31827.1"/>
    <property type="molecule type" value="Genomic_DNA"/>
</dbReference>
<dbReference type="Gene3D" id="1.10.1200.10">
    <property type="entry name" value="ACP-like"/>
    <property type="match status" value="1"/>
</dbReference>
<organism evidence="1 2">
    <name type="scientific">Nitrosomonas marina</name>
    <dbReference type="NCBI Taxonomy" id="917"/>
    <lineage>
        <taxon>Bacteria</taxon>
        <taxon>Pseudomonadati</taxon>
        <taxon>Pseudomonadota</taxon>
        <taxon>Betaproteobacteria</taxon>
        <taxon>Nitrosomonadales</taxon>
        <taxon>Nitrosomonadaceae</taxon>
        <taxon>Nitrosomonas</taxon>
    </lineage>
</organism>
<sequence>MSQDKEAILDQLNSIFQDTFTENNYSFSINTTRDDIEEWDSLSHIRLLTAIEANFGVQFDLDEIGNMIDVSTIVDLLHAKLV</sequence>
<name>A0A1H8FKY5_9PROT</name>